<dbReference type="GO" id="GO:0015288">
    <property type="term" value="F:porin activity"/>
    <property type="evidence" value="ECO:0007669"/>
    <property type="project" value="UniProtKB-KW"/>
</dbReference>
<dbReference type="GO" id="GO:0009279">
    <property type="term" value="C:cell outer membrane"/>
    <property type="evidence" value="ECO:0007669"/>
    <property type="project" value="UniProtKB-SubCell"/>
</dbReference>
<evidence type="ECO:0000313" key="13">
    <source>
        <dbReference type="EMBL" id="XBP69057.1"/>
    </source>
</evidence>
<dbReference type="AlphaFoldDB" id="A0AAU7LN22"/>
<evidence type="ECO:0000256" key="4">
    <source>
        <dbReference type="ARBA" id="ARBA00022692"/>
    </source>
</evidence>
<evidence type="ECO:0000256" key="10">
    <source>
        <dbReference type="RuleBase" id="RU003859"/>
    </source>
</evidence>
<comment type="similarity">
    <text evidence="10">Belongs to the outer membrane OOP (TC 1.B.6) superfamily.</text>
</comment>
<keyword evidence="6" id="KW-0626">Porin</keyword>
<proteinExistence type="inferred from homology"/>
<dbReference type="EMBL" id="CP157675">
    <property type="protein sequence ID" value="XBP69057.1"/>
    <property type="molecule type" value="Genomic_DNA"/>
</dbReference>
<feature type="signal peptide" evidence="11">
    <location>
        <begin position="1"/>
        <end position="25"/>
    </location>
</feature>
<dbReference type="SUPFAM" id="SSF56925">
    <property type="entry name" value="OMPA-like"/>
    <property type="match status" value="1"/>
</dbReference>
<dbReference type="Gene3D" id="2.40.160.20">
    <property type="match status" value="1"/>
</dbReference>
<organism evidence="13">
    <name type="scientific">Polaromonas hydrogenivorans</name>
    <dbReference type="NCBI Taxonomy" id="335476"/>
    <lineage>
        <taxon>Bacteria</taxon>
        <taxon>Pseudomonadati</taxon>
        <taxon>Pseudomonadota</taxon>
        <taxon>Betaproteobacteria</taxon>
        <taxon>Burkholderiales</taxon>
        <taxon>Comamonadaceae</taxon>
        <taxon>Polaromonas</taxon>
    </lineage>
</organism>
<dbReference type="InterPro" id="IPR006664">
    <property type="entry name" value="OMP_bac"/>
</dbReference>
<evidence type="ECO:0000256" key="7">
    <source>
        <dbReference type="ARBA" id="ARBA00023136"/>
    </source>
</evidence>
<dbReference type="InterPro" id="IPR000498">
    <property type="entry name" value="OmpA-like_TM_dom"/>
</dbReference>
<dbReference type="PANTHER" id="PTHR30329:SF21">
    <property type="entry name" value="LIPOPROTEIN YIAD-RELATED"/>
    <property type="match status" value="1"/>
</dbReference>
<dbReference type="InterPro" id="IPR011250">
    <property type="entry name" value="OMP/PagP_B-barrel"/>
</dbReference>
<evidence type="ECO:0000256" key="1">
    <source>
        <dbReference type="ARBA" id="ARBA00004571"/>
    </source>
</evidence>
<dbReference type="Pfam" id="PF00691">
    <property type="entry name" value="OmpA"/>
    <property type="match status" value="1"/>
</dbReference>
<evidence type="ECO:0000259" key="12">
    <source>
        <dbReference type="PROSITE" id="PS51123"/>
    </source>
</evidence>
<dbReference type="InterPro" id="IPR006690">
    <property type="entry name" value="OMPA-like_CS"/>
</dbReference>
<reference evidence="13" key="1">
    <citation type="submission" date="2024-05" db="EMBL/GenBank/DDBJ databases">
        <authorList>
            <person name="Bunk B."/>
            <person name="Swiderski J."/>
            <person name="Sproer C."/>
            <person name="Thiel V."/>
        </authorList>
    </citation>
    <scope>NUCLEOTIDE SEQUENCE</scope>
    <source>
        <strain evidence="13">DSM 17735</strain>
    </source>
</reference>
<protein>
    <submittedName>
        <fullName evidence="13">Outer membrane beta-barrel protein</fullName>
    </submittedName>
</protein>
<dbReference type="PRINTS" id="PR01021">
    <property type="entry name" value="OMPADOMAIN"/>
</dbReference>
<dbReference type="InterPro" id="IPR006665">
    <property type="entry name" value="OmpA-like"/>
</dbReference>
<keyword evidence="2" id="KW-0813">Transport</keyword>
<dbReference type="RefSeq" id="WP_349277368.1">
    <property type="nucleotide sequence ID" value="NZ_CP157675.1"/>
</dbReference>
<keyword evidence="3" id="KW-1134">Transmembrane beta strand</keyword>
<feature type="domain" description="OmpA-like" evidence="12">
    <location>
        <begin position="249"/>
        <end position="372"/>
    </location>
</feature>
<evidence type="ECO:0000256" key="11">
    <source>
        <dbReference type="SAM" id="SignalP"/>
    </source>
</evidence>
<evidence type="ECO:0000256" key="2">
    <source>
        <dbReference type="ARBA" id="ARBA00022448"/>
    </source>
</evidence>
<evidence type="ECO:0000256" key="6">
    <source>
        <dbReference type="ARBA" id="ARBA00023114"/>
    </source>
</evidence>
<dbReference type="GO" id="GO:0046930">
    <property type="term" value="C:pore complex"/>
    <property type="evidence" value="ECO:0007669"/>
    <property type="project" value="UniProtKB-KW"/>
</dbReference>
<dbReference type="CDD" id="cd07185">
    <property type="entry name" value="OmpA_C-like"/>
    <property type="match status" value="1"/>
</dbReference>
<dbReference type="PROSITE" id="PS01068">
    <property type="entry name" value="OMPA_1"/>
    <property type="match status" value="1"/>
</dbReference>
<evidence type="ECO:0000256" key="3">
    <source>
        <dbReference type="ARBA" id="ARBA00022452"/>
    </source>
</evidence>
<keyword evidence="5" id="KW-0406">Ion transport</keyword>
<keyword evidence="4" id="KW-0812">Transmembrane</keyword>
<evidence type="ECO:0000256" key="8">
    <source>
        <dbReference type="ARBA" id="ARBA00023237"/>
    </source>
</evidence>
<name>A0AAU7LN22_9BURK</name>
<dbReference type="Pfam" id="PF01389">
    <property type="entry name" value="OmpA_membrane"/>
    <property type="match status" value="1"/>
</dbReference>
<keyword evidence="7 9" id="KW-0472">Membrane</keyword>
<dbReference type="SUPFAM" id="SSF103088">
    <property type="entry name" value="OmpA-like"/>
    <property type="match status" value="1"/>
</dbReference>
<keyword evidence="11" id="KW-0732">Signal</keyword>
<gene>
    <name evidence="13" type="ORF">ABLV49_14235</name>
</gene>
<dbReference type="Gene3D" id="3.30.1330.60">
    <property type="entry name" value="OmpA-like domain"/>
    <property type="match status" value="1"/>
</dbReference>
<keyword evidence="8" id="KW-0998">Cell outer membrane</keyword>
<comment type="subcellular location">
    <subcellularLocation>
        <location evidence="1">Cell outer membrane</location>
        <topology evidence="1">Multi-pass membrane protein</topology>
    </subcellularLocation>
</comment>
<dbReference type="InterPro" id="IPR036737">
    <property type="entry name" value="OmpA-like_sf"/>
</dbReference>
<evidence type="ECO:0000256" key="5">
    <source>
        <dbReference type="ARBA" id="ARBA00023065"/>
    </source>
</evidence>
<dbReference type="InterPro" id="IPR050330">
    <property type="entry name" value="Bact_OuterMem_StrucFunc"/>
</dbReference>
<dbReference type="GO" id="GO:0006811">
    <property type="term" value="P:monoatomic ion transport"/>
    <property type="evidence" value="ECO:0007669"/>
    <property type="project" value="UniProtKB-KW"/>
</dbReference>
<accession>A0AAU7LN22</accession>
<evidence type="ECO:0000256" key="9">
    <source>
        <dbReference type="PROSITE-ProRule" id="PRU00473"/>
    </source>
</evidence>
<dbReference type="PROSITE" id="PS51123">
    <property type="entry name" value="OMPA_2"/>
    <property type="match status" value="1"/>
</dbReference>
<dbReference type="PANTHER" id="PTHR30329">
    <property type="entry name" value="STATOR ELEMENT OF FLAGELLAR MOTOR COMPLEX"/>
    <property type="match status" value="1"/>
</dbReference>
<feature type="chain" id="PRO_5043963958" evidence="11">
    <location>
        <begin position="26"/>
        <end position="376"/>
    </location>
</feature>
<sequence>MKSTNIAGALSLAALAALASPGALAQGQDSGWYGGANAGRSAASIDDARINSGLAGSGFSSSTIVNDDRSTGYKIFGGYQVNKNFAVEGGYFDLGNFGYTATTVPAGTLDGRIKLRGLNLDLVGTLPLSEKFSVFGRAGLNYAQARDSFSGTGAVQVANPNPRKNDTNYKLGLGLQYALTESLAVRAEAERYRVNDAIGNRGHVDLVSVGLIYRFGGKTQAPAPRTAAIEPAPEVVAIAPPPPPPPPAPRFEKYTLSATELFAFDSTGLRMPQPRLDEIAAALGSHGEVNEVVITGYTDRIGSSQYNQKLSERRALAVKTYLASKGIDANRLKAQGKGEADPVVACTDKKLPALIKCLEPNRRVEVENITIERRVP</sequence>